<protein>
    <submittedName>
        <fullName evidence="1">Uncharacterized protein</fullName>
    </submittedName>
</protein>
<sequence length="48" mass="5962">MTKRREKPRQELTAAPLELDGIKRRWQPFLERLPEYRMIYEEILFGKK</sequence>
<comment type="caution">
    <text evidence="1">The sequence shown here is derived from an EMBL/GenBank/DDBJ whole genome shotgun (WGS) entry which is preliminary data.</text>
</comment>
<evidence type="ECO:0000313" key="2">
    <source>
        <dbReference type="Proteomes" id="UP000824124"/>
    </source>
</evidence>
<dbReference type="Proteomes" id="UP000824124">
    <property type="component" value="Unassembled WGS sequence"/>
</dbReference>
<dbReference type="AlphaFoldDB" id="A0A9D1KY48"/>
<name>A0A9D1KY48_9FIRM</name>
<dbReference type="EMBL" id="DVMH01000029">
    <property type="protein sequence ID" value="HIU10742.1"/>
    <property type="molecule type" value="Genomic_DNA"/>
</dbReference>
<proteinExistence type="predicted"/>
<organism evidence="1 2">
    <name type="scientific">Candidatus Avidehalobacter gallistercoris</name>
    <dbReference type="NCBI Taxonomy" id="2840694"/>
    <lineage>
        <taxon>Bacteria</taxon>
        <taxon>Bacillati</taxon>
        <taxon>Bacillota</taxon>
        <taxon>Clostridia</taxon>
        <taxon>Eubacteriales</taxon>
        <taxon>Peptococcaceae</taxon>
        <taxon>Peptococcaceae incertae sedis</taxon>
        <taxon>Candidatus Avidehalobacter</taxon>
    </lineage>
</organism>
<gene>
    <name evidence="1" type="ORF">IAB00_05840</name>
</gene>
<reference evidence="1" key="2">
    <citation type="journal article" date="2021" name="PeerJ">
        <title>Extensive microbial diversity within the chicken gut microbiome revealed by metagenomics and culture.</title>
        <authorList>
            <person name="Gilroy R."/>
            <person name="Ravi A."/>
            <person name="Getino M."/>
            <person name="Pursley I."/>
            <person name="Horton D.L."/>
            <person name="Alikhan N.F."/>
            <person name="Baker D."/>
            <person name="Gharbi K."/>
            <person name="Hall N."/>
            <person name="Watson M."/>
            <person name="Adriaenssens E.M."/>
            <person name="Foster-Nyarko E."/>
            <person name="Jarju S."/>
            <person name="Secka A."/>
            <person name="Antonio M."/>
            <person name="Oren A."/>
            <person name="Chaudhuri R.R."/>
            <person name="La Ragione R."/>
            <person name="Hildebrand F."/>
            <person name="Pallen M.J."/>
        </authorList>
    </citation>
    <scope>NUCLEOTIDE SEQUENCE</scope>
    <source>
        <strain evidence="1">2830</strain>
    </source>
</reference>
<accession>A0A9D1KY48</accession>
<evidence type="ECO:0000313" key="1">
    <source>
        <dbReference type="EMBL" id="HIU10742.1"/>
    </source>
</evidence>
<reference evidence="1" key="1">
    <citation type="submission" date="2020-10" db="EMBL/GenBank/DDBJ databases">
        <authorList>
            <person name="Gilroy R."/>
        </authorList>
    </citation>
    <scope>NUCLEOTIDE SEQUENCE</scope>
    <source>
        <strain evidence="1">2830</strain>
    </source>
</reference>